<evidence type="ECO:0000313" key="1">
    <source>
        <dbReference type="EMBL" id="CAB9526051.1"/>
    </source>
</evidence>
<dbReference type="OrthoDB" id="48688at2759"/>
<gene>
    <name evidence="1" type="ORF">SEMRO_1769_G296450.1</name>
</gene>
<organism evidence="1 2">
    <name type="scientific">Seminavis robusta</name>
    <dbReference type="NCBI Taxonomy" id="568900"/>
    <lineage>
        <taxon>Eukaryota</taxon>
        <taxon>Sar</taxon>
        <taxon>Stramenopiles</taxon>
        <taxon>Ochrophyta</taxon>
        <taxon>Bacillariophyta</taxon>
        <taxon>Bacillariophyceae</taxon>
        <taxon>Bacillariophycidae</taxon>
        <taxon>Naviculales</taxon>
        <taxon>Naviculaceae</taxon>
        <taxon>Seminavis</taxon>
    </lineage>
</organism>
<reference evidence="1" key="1">
    <citation type="submission" date="2020-06" db="EMBL/GenBank/DDBJ databases">
        <authorList>
            <consortium name="Plant Systems Biology data submission"/>
        </authorList>
    </citation>
    <scope>NUCLEOTIDE SEQUENCE</scope>
    <source>
        <strain evidence="1">D6</strain>
    </source>
</reference>
<name>A0A9N8EV17_9STRA</name>
<dbReference type="InterPro" id="IPR036514">
    <property type="entry name" value="SGNH_hydro_sf"/>
</dbReference>
<dbReference type="Proteomes" id="UP001153069">
    <property type="component" value="Unassembled WGS sequence"/>
</dbReference>
<sequence length="369" mass="41669">MASLLTLLLKWTRSCPLWAKVFVVVTVASLGVKLLIAPRGPSKNQGIGTREWETFPWFQEGGIKNGGFQNASIEQDALFDDFKLLFVGNSYTSVNDLAGLTKKIIDSQHDADINIRSHHPGGQTFRGHVLSTAEDYKPPHGSDDSFHPRELREWLVTKPLNYNWVILQEQSQIPGFSGTAHDDLFFVSKGSCYTLNKMVQQGIPNAQTMFYMTWGRRAGDDMNRDIYPDFLSHQARLTKGYEQYLEKTSTEQRPTWVAPVGLVYQNIYNSIKERQGIDPGNTTDCLFYQLYMDDGSHPSIYGSYLAALTMYTSMTGADPRQVQWMPPGVEPEVATQIQQAVAWTVMETVTMGMNYPWLMDDADPVDQLP</sequence>
<comment type="caution">
    <text evidence="1">The sequence shown here is derived from an EMBL/GenBank/DDBJ whole genome shotgun (WGS) entry which is preliminary data.</text>
</comment>
<proteinExistence type="predicted"/>
<evidence type="ECO:0000313" key="2">
    <source>
        <dbReference type="Proteomes" id="UP001153069"/>
    </source>
</evidence>
<protein>
    <submittedName>
        <fullName evidence="1">Uncharacterized protein</fullName>
    </submittedName>
</protein>
<dbReference type="Gene3D" id="3.40.50.1110">
    <property type="entry name" value="SGNH hydrolase"/>
    <property type="match status" value="1"/>
</dbReference>
<accession>A0A9N8EV17</accession>
<dbReference type="EMBL" id="CAICTM010001767">
    <property type="protein sequence ID" value="CAB9526051.1"/>
    <property type="molecule type" value="Genomic_DNA"/>
</dbReference>
<dbReference type="AlphaFoldDB" id="A0A9N8EV17"/>
<keyword evidence="2" id="KW-1185">Reference proteome</keyword>